<gene>
    <name evidence="1" type="ORF">KJ970_04015</name>
</gene>
<organism evidence="1 2">
    <name type="scientific">Eiseniibacteriota bacterium</name>
    <dbReference type="NCBI Taxonomy" id="2212470"/>
    <lineage>
        <taxon>Bacteria</taxon>
        <taxon>Candidatus Eiseniibacteriota</taxon>
    </lineage>
</organism>
<accession>A0A948W566</accession>
<dbReference type="Gene3D" id="1.25.40.10">
    <property type="entry name" value="Tetratricopeptide repeat domain"/>
    <property type="match status" value="2"/>
</dbReference>
<dbReference type="SUPFAM" id="SSF48452">
    <property type="entry name" value="TPR-like"/>
    <property type="match status" value="1"/>
</dbReference>
<proteinExistence type="predicted"/>
<reference evidence="1" key="1">
    <citation type="submission" date="2021-05" db="EMBL/GenBank/DDBJ databases">
        <title>Energy efficiency and biological interactions define the core microbiome of deep oligotrophic groundwater.</title>
        <authorList>
            <person name="Mehrshad M."/>
            <person name="Lopez-Fernandez M."/>
            <person name="Bell E."/>
            <person name="Bernier-Latmani R."/>
            <person name="Bertilsson S."/>
            <person name="Dopson M."/>
        </authorList>
    </citation>
    <scope>NUCLEOTIDE SEQUENCE</scope>
    <source>
        <strain evidence="1">Modern_marine.mb.64</strain>
    </source>
</reference>
<evidence type="ECO:0000313" key="1">
    <source>
        <dbReference type="EMBL" id="MBU2690069.1"/>
    </source>
</evidence>
<comment type="caution">
    <text evidence="1">The sequence shown here is derived from an EMBL/GenBank/DDBJ whole genome shotgun (WGS) entry which is preliminary data.</text>
</comment>
<name>A0A948W566_UNCEI</name>
<dbReference type="Proteomes" id="UP000777784">
    <property type="component" value="Unassembled WGS sequence"/>
</dbReference>
<sequence>MAAWFFNAERKIKSADAALAKGFFYEALKEYKAILKKETDNKMILMQAENGSKKAREGLIKAQLAEAERLLGENDPVEAAECCRNAVDLAGADLDSKEAKKMLARLMPGMDESLDSEIGVDTKPSGGAVLRPACGCRAEVCELDPSVPLDIDKDELFELYLNAYPEERAEELRHLGSVFRDAFLLTQEGKGAEASDRFAEASAEEAGRPMFRFHQAQALYSCGRDEEALKILEDLPLPEDLRPVRTELRTGLFWRLKQVENAENEARQLAAMAPDDLGSSHLYAQILAAQGKYQESLDILDEWLDPGQVVPPIDMLVIQLNLKLDRVDEARQLLERAVNQYFHNSLSRKNQSPVNESFGLGTRMFTPQEDEDNAENPFPLWAGRTLLNLYIKHQEEPDRVNGLVETLIMFDPGAEVEYRDRFENYVNSWE</sequence>
<dbReference type="EMBL" id="JAHJDP010000023">
    <property type="protein sequence ID" value="MBU2690069.1"/>
    <property type="molecule type" value="Genomic_DNA"/>
</dbReference>
<protein>
    <submittedName>
        <fullName evidence="1">Tetratricopeptide repeat protein</fullName>
    </submittedName>
</protein>
<dbReference type="InterPro" id="IPR011990">
    <property type="entry name" value="TPR-like_helical_dom_sf"/>
</dbReference>
<dbReference type="Pfam" id="PF12895">
    <property type="entry name" value="ANAPC3"/>
    <property type="match status" value="1"/>
</dbReference>
<dbReference type="AlphaFoldDB" id="A0A948W566"/>
<evidence type="ECO:0000313" key="2">
    <source>
        <dbReference type="Proteomes" id="UP000777784"/>
    </source>
</evidence>